<gene>
    <name evidence="1" type="ORF">RHSIM_Rhsim01G0079400</name>
</gene>
<evidence type="ECO:0000313" key="2">
    <source>
        <dbReference type="Proteomes" id="UP000626092"/>
    </source>
</evidence>
<dbReference type="Proteomes" id="UP000626092">
    <property type="component" value="Unassembled WGS sequence"/>
</dbReference>
<organism evidence="1 2">
    <name type="scientific">Rhododendron simsii</name>
    <name type="common">Sims's rhododendron</name>
    <dbReference type="NCBI Taxonomy" id="118357"/>
    <lineage>
        <taxon>Eukaryota</taxon>
        <taxon>Viridiplantae</taxon>
        <taxon>Streptophyta</taxon>
        <taxon>Embryophyta</taxon>
        <taxon>Tracheophyta</taxon>
        <taxon>Spermatophyta</taxon>
        <taxon>Magnoliopsida</taxon>
        <taxon>eudicotyledons</taxon>
        <taxon>Gunneridae</taxon>
        <taxon>Pentapetalae</taxon>
        <taxon>asterids</taxon>
        <taxon>Ericales</taxon>
        <taxon>Ericaceae</taxon>
        <taxon>Ericoideae</taxon>
        <taxon>Rhodoreae</taxon>
        <taxon>Rhododendron</taxon>
    </lineage>
</organism>
<dbReference type="EMBL" id="WJXA01000001">
    <property type="protein sequence ID" value="KAF7153463.1"/>
    <property type="molecule type" value="Genomic_DNA"/>
</dbReference>
<keyword evidence="2" id="KW-1185">Reference proteome</keyword>
<evidence type="ECO:0000313" key="1">
    <source>
        <dbReference type="EMBL" id="KAF7153463.1"/>
    </source>
</evidence>
<accession>A0A834M1D6</accession>
<protein>
    <submittedName>
        <fullName evidence="1">Uncharacterized protein</fullName>
    </submittedName>
</protein>
<name>A0A834M1D6_RHOSS</name>
<comment type="caution">
    <text evidence="1">The sequence shown here is derived from an EMBL/GenBank/DDBJ whole genome shotgun (WGS) entry which is preliminary data.</text>
</comment>
<sequence>MGMEACKQQMLIAHRHAESFTIITTEIAQAFIEVCLSVPKFSVLCKHVKHGEEQCMIAHFFVLFYCFVFKTTVVTCNVLHQTIYKTKELKELFVKQITLPRSRVCEWGRPLILRRSSVEEENGLLERCWGVYDAVLGSFFCFPA</sequence>
<proteinExistence type="predicted"/>
<reference evidence="1" key="1">
    <citation type="submission" date="2019-11" db="EMBL/GenBank/DDBJ databases">
        <authorList>
            <person name="Liu Y."/>
            <person name="Hou J."/>
            <person name="Li T.-Q."/>
            <person name="Guan C.-H."/>
            <person name="Wu X."/>
            <person name="Wu H.-Z."/>
            <person name="Ling F."/>
            <person name="Zhang R."/>
            <person name="Shi X.-G."/>
            <person name="Ren J.-P."/>
            <person name="Chen E.-F."/>
            <person name="Sun J.-M."/>
        </authorList>
    </citation>
    <scope>NUCLEOTIDE SEQUENCE</scope>
    <source>
        <strain evidence="1">Adult_tree_wgs_1</strain>
        <tissue evidence="1">Leaves</tissue>
    </source>
</reference>
<dbReference type="AlphaFoldDB" id="A0A834M1D6"/>